<feature type="domain" description="Saposin A-type" evidence="7">
    <location>
        <begin position="231"/>
        <end position="273"/>
    </location>
</feature>
<evidence type="ECO:0000256" key="2">
    <source>
        <dbReference type="ARBA" id="ARBA00022525"/>
    </source>
</evidence>
<dbReference type="InterPro" id="IPR003119">
    <property type="entry name" value="SAP_A"/>
</dbReference>
<evidence type="ECO:0000256" key="3">
    <source>
        <dbReference type="ARBA" id="ARBA00022729"/>
    </source>
</evidence>
<accession>A0A448WJW2</accession>
<feature type="domain" description="Saposin A-type" evidence="7">
    <location>
        <begin position="150"/>
        <end position="190"/>
    </location>
</feature>
<keyword evidence="2" id="KW-0964">Secreted</keyword>
<dbReference type="Pfam" id="PF02199">
    <property type="entry name" value="SapA"/>
    <property type="match status" value="4"/>
</dbReference>
<dbReference type="EMBL" id="CAAALY010018243">
    <property type="protein sequence ID" value="VEL13585.1"/>
    <property type="molecule type" value="Genomic_DNA"/>
</dbReference>
<reference evidence="8" key="1">
    <citation type="submission" date="2018-11" db="EMBL/GenBank/DDBJ databases">
        <authorList>
            <consortium name="Pathogen Informatics"/>
        </authorList>
    </citation>
    <scope>NUCLEOTIDE SEQUENCE</scope>
</reference>
<evidence type="ECO:0000256" key="4">
    <source>
        <dbReference type="ARBA" id="ARBA00023157"/>
    </source>
</evidence>
<feature type="region of interest" description="Disordered" evidence="6">
    <location>
        <begin position="1"/>
        <end position="24"/>
    </location>
</feature>
<evidence type="ECO:0000259" key="7">
    <source>
        <dbReference type="PROSITE" id="PS51110"/>
    </source>
</evidence>
<feature type="compositionally biased region" description="Polar residues" evidence="6">
    <location>
        <begin position="15"/>
        <end position="24"/>
    </location>
</feature>
<dbReference type="AlphaFoldDB" id="A0A448WJW2"/>
<keyword evidence="5" id="KW-0325">Glycoprotein</keyword>
<evidence type="ECO:0000313" key="9">
    <source>
        <dbReference type="Proteomes" id="UP000784294"/>
    </source>
</evidence>
<dbReference type="Proteomes" id="UP000784294">
    <property type="component" value="Unassembled WGS sequence"/>
</dbReference>
<comment type="caution">
    <text evidence="8">The sequence shown here is derived from an EMBL/GenBank/DDBJ whole genome shotgun (WGS) entry which is preliminary data.</text>
</comment>
<evidence type="ECO:0000256" key="6">
    <source>
        <dbReference type="SAM" id="MobiDB-lite"/>
    </source>
</evidence>
<dbReference type="OrthoDB" id="69496at2759"/>
<gene>
    <name evidence="8" type="ORF">PXEA_LOCUS7025</name>
</gene>
<evidence type="ECO:0000256" key="5">
    <source>
        <dbReference type="ARBA" id="ARBA00023180"/>
    </source>
</evidence>
<keyword evidence="3" id="KW-0732">Signal</keyword>
<protein>
    <recommendedName>
        <fullName evidence="7">Saposin A-type domain-containing protein</fullName>
    </recommendedName>
</protein>
<comment type="subcellular location">
    <subcellularLocation>
        <location evidence="1">Secreted</location>
    </subcellularLocation>
</comment>
<feature type="domain" description="Saposin A-type" evidence="7">
    <location>
        <begin position="90"/>
        <end position="130"/>
    </location>
</feature>
<name>A0A448WJW2_9PLAT</name>
<sequence length="410" mass="45179">MKKPYHYNPLKHHGSSSSNIDSETTFTGCPSDPANWCASETTARKCRVLELCQLHVWHGKSTTPNTDIAEPAPVSTPQLQHSSRLSTNWRLSQGRRCIEGISYFCSSLEAAQECDSLSFCQDNVWKSQKPGSSRQTSLSEPFASHLADQTTTSLQKCQWGPSFWCTNQSNAILCGAEKYCSRFVWSLDSKPISQTPSVDSEVSPDPLKETTSIPLMSSNLHSIKLVKKRGALVGSDRCTWGPAYWCSSVPAARSCGGGAYKHCVDLVWLKSPDANYVVGLNDVYSQFSSASPAAAFLRNILLEKALSPICIVQVLPELILQSMFDHSGRKRPGPLEDLWLTCRAYTLHCHGSTPAGGVDKTDATSKLQTTLNENNFREINGNVLNDSILQASKKASRINEEMVLQENMHN</sequence>
<keyword evidence="9" id="KW-1185">Reference proteome</keyword>
<dbReference type="GO" id="GO:0005576">
    <property type="term" value="C:extracellular region"/>
    <property type="evidence" value="ECO:0007669"/>
    <property type="project" value="UniProtKB-SubCell"/>
</dbReference>
<dbReference type="PROSITE" id="PS51110">
    <property type="entry name" value="SAP_A"/>
    <property type="match status" value="4"/>
</dbReference>
<dbReference type="SMART" id="SM00162">
    <property type="entry name" value="SAPA"/>
    <property type="match status" value="4"/>
</dbReference>
<feature type="domain" description="Saposin A-type" evidence="7">
    <location>
        <begin position="22"/>
        <end position="62"/>
    </location>
</feature>
<evidence type="ECO:0000313" key="8">
    <source>
        <dbReference type="EMBL" id="VEL13585.1"/>
    </source>
</evidence>
<organism evidence="8 9">
    <name type="scientific">Protopolystoma xenopodis</name>
    <dbReference type="NCBI Taxonomy" id="117903"/>
    <lineage>
        <taxon>Eukaryota</taxon>
        <taxon>Metazoa</taxon>
        <taxon>Spiralia</taxon>
        <taxon>Lophotrochozoa</taxon>
        <taxon>Platyhelminthes</taxon>
        <taxon>Monogenea</taxon>
        <taxon>Polyopisthocotylea</taxon>
        <taxon>Polystomatidea</taxon>
        <taxon>Polystomatidae</taxon>
        <taxon>Protopolystoma</taxon>
    </lineage>
</organism>
<evidence type="ECO:0000256" key="1">
    <source>
        <dbReference type="ARBA" id="ARBA00004613"/>
    </source>
</evidence>
<keyword evidence="4" id="KW-1015">Disulfide bond</keyword>
<proteinExistence type="predicted"/>
<feature type="compositionally biased region" description="Basic residues" evidence="6">
    <location>
        <begin position="1"/>
        <end position="14"/>
    </location>
</feature>